<dbReference type="AlphaFoldDB" id="E8U991"/>
<proteinExistence type="predicted"/>
<keyword evidence="3" id="KW-1185">Reference proteome</keyword>
<dbReference type="EMBL" id="CP002454">
    <property type="protein sequence ID" value="ADV67630.1"/>
    <property type="molecule type" value="Genomic_DNA"/>
</dbReference>
<dbReference type="PANTHER" id="PTHR48098">
    <property type="entry name" value="ENTEROCHELIN ESTERASE-RELATED"/>
    <property type="match status" value="1"/>
</dbReference>
<dbReference type="Pfam" id="PF00756">
    <property type="entry name" value="Esterase"/>
    <property type="match status" value="1"/>
</dbReference>
<organism evidence="2 3">
    <name type="scientific">Deinococcus maricopensis (strain DSM 21211 / LMG 22137 / NRRL B-23946 / LB-34)</name>
    <dbReference type="NCBI Taxonomy" id="709986"/>
    <lineage>
        <taxon>Bacteria</taxon>
        <taxon>Thermotogati</taxon>
        <taxon>Deinococcota</taxon>
        <taxon>Deinococci</taxon>
        <taxon>Deinococcales</taxon>
        <taxon>Deinococcaceae</taxon>
        <taxon>Deinococcus</taxon>
    </lineage>
</organism>
<dbReference type="STRING" id="709986.Deima_1985"/>
<dbReference type="PANTHER" id="PTHR48098:SF6">
    <property type="entry name" value="FERRI-BACILLIBACTIN ESTERASE BESA"/>
    <property type="match status" value="1"/>
</dbReference>
<dbReference type="InterPro" id="IPR029058">
    <property type="entry name" value="AB_hydrolase_fold"/>
</dbReference>
<dbReference type="eggNOG" id="COG2819">
    <property type="taxonomic scope" value="Bacteria"/>
</dbReference>
<name>E8U991_DEIML</name>
<reference evidence="2 3" key="1">
    <citation type="journal article" date="2011" name="Stand. Genomic Sci.">
        <title>Complete genome sequence of Deinococcus maricopensis type strain (LB-34).</title>
        <authorList>
            <person name="Pukall R."/>
            <person name="Zeytun A."/>
            <person name="Lucas S."/>
            <person name="Lapidus A."/>
            <person name="Hammon N."/>
            <person name="Deshpande S."/>
            <person name="Nolan M."/>
            <person name="Cheng J.F."/>
            <person name="Pitluck S."/>
            <person name="Liolios K."/>
            <person name="Pagani I."/>
            <person name="Mikhailova N."/>
            <person name="Ivanova N."/>
            <person name="Mavromatis K."/>
            <person name="Pati A."/>
            <person name="Tapia R."/>
            <person name="Han C."/>
            <person name="Goodwin L."/>
            <person name="Chen A."/>
            <person name="Palaniappan K."/>
            <person name="Land M."/>
            <person name="Hauser L."/>
            <person name="Chang Y.J."/>
            <person name="Jeffries C.D."/>
            <person name="Brambilla E.M."/>
            <person name="Rohde M."/>
            <person name="Goker M."/>
            <person name="Detter J.C."/>
            <person name="Woyke T."/>
            <person name="Bristow J."/>
            <person name="Eisen J.A."/>
            <person name="Markowitz V."/>
            <person name="Hugenholtz P."/>
            <person name="Kyrpides N.C."/>
            <person name="Klenk H.P."/>
        </authorList>
    </citation>
    <scope>NUCLEOTIDE SEQUENCE [LARGE SCALE GENOMIC DNA]</scope>
    <source>
        <strain evidence="3">DSM 21211 / LMG 22137 / NRRL B-23946 / LB-34</strain>
    </source>
</reference>
<dbReference type="InterPro" id="IPR000801">
    <property type="entry name" value="Esterase-like"/>
</dbReference>
<dbReference type="SUPFAM" id="SSF53474">
    <property type="entry name" value="alpha/beta-Hydrolases"/>
    <property type="match status" value="1"/>
</dbReference>
<evidence type="ECO:0000256" key="1">
    <source>
        <dbReference type="SAM" id="MobiDB-lite"/>
    </source>
</evidence>
<dbReference type="Gene3D" id="3.40.50.1820">
    <property type="entry name" value="alpha/beta hydrolase"/>
    <property type="match status" value="1"/>
</dbReference>
<sequence>MNWQDRADGWQMTPTPGGWTLTRPVPLGTLLEFKVRRDDGVEEGDVHGGRALAHQHVVTGDATVPFEVTGWQNGQGGARPSTRPARTVAFTLWSPELHEDREVLVHLPPSYPAGGPYPVLYLHDGQNMFDEATAFSGVTWRADRAADTLARGGREVILVAVPCGPRRSQLYTPFRSRVNAYAPLADAYLAFLTGTLKAHVDRTYRTRPERPFTGVAGSSFGGLISLYAAFTHADTYGAAGVFSPSLWVGDHEVWPWLATRARGADRVYVDMGTHEGDDVDASRMLVRHALALADTLSDKGSRVRAQVGEGHWHDEVAWAERFPAFLRFFLETCRA</sequence>
<dbReference type="Proteomes" id="UP000008635">
    <property type="component" value="Chromosome"/>
</dbReference>
<dbReference type="InterPro" id="IPR050583">
    <property type="entry name" value="Mycobacterial_A85_antigen"/>
</dbReference>
<evidence type="ECO:0000313" key="2">
    <source>
        <dbReference type="EMBL" id="ADV67630.1"/>
    </source>
</evidence>
<feature type="region of interest" description="Disordered" evidence="1">
    <location>
        <begin position="1"/>
        <end position="21"/>
    </location>
</feature>
<evidence type="ECO:0000313" key="3">
    <source>
        <dbReference type="Proteomes" id="UP000008635"/>
    </source>
</evidence>
<dbReference type="HOGENOM" id="CLU_039834_1_0_0"/>
<dbReference type="KEGG" id="dmr:Deima_1985"/>
<protein>
    <submittedName>
        <fullName evidence="2">Esterase</fullName>
    </submittedName>
</protein>
<accession>E8U991</accession>
<reference evidence="3" key="2">
    <citation type="submission" date="2011-01" db="EMBL/GenBank/DDBJ databases">
        <title>The complete genome of Deinococcus maricopensis DSM 21211.</title>
        <authorList>
            <consortium name="US DOE Joint Genome Institute (JGI-PGF)"/>
            <person name="Lucas S."/>
            <person name="Copeland A."/>
            <person name="Lapidus A."/>
            <person name="Goodwin L."/>
            <person name="Pitluck S."/>
            <person name="Kyrpides N."/>
            <person name="Mavromatis K."/>
            <person name="Pagani I."/>
            <person name="Ivanova N."/>
            <person name="Ovchinnikova G."/>
            <person name="Zeytun A."/>
            <person name="Detter J.C."/>
            <person name="Han C."/>
            <person name="Land M."/>
            <person name="Hauser L."/>
            <person name="Markowitz V."/>
            <person name="Cheng J.-F."/>
            <person name="Hugenholtz P."/>
            <person name="Woyke T."/>
            <person name="Wu D."/>
            <person name="Pukall R."/>
            <person name="Gehrich-Schroeter G."/>
            <person name="Brambilla E."/>
            <person name="Klenk H.-P."/>
            <person name="Eisen J.A."/>
        </authorList>
    </citation>
    <scope>NUCLEOTIDE SEQUENCE [LARGE SCALE GENOMIC DNA]</scope>
    <source>
        <strain evidence="3">DSM 21211 / LMG 22137 / NRRL B-23946 / LB-34</strain>
    </source>
</reference>
<gene>
    <name evidence="2" type="ordered locus">Deima_1985</name>
</gene>